<dbReference type="PANTHER" id="PTHR34427:SF5">
    <property type="entry name" value="DUF4283 DOMAIN-CONTAINING PROTEIN"/>
    <property type="match status" value="1"/>
</dbReference>
<dbReference type="CDD" id="cd00590">
    <property type="entry name" value="RRM_SF"/>
    <property type="match status" value="1"/>
</dbReference>
<feature type="compositionally biased region" description="Polar residues" evidence="2">
    <location>
        <begin position="319"/>
        <end position="330"/>
    </location>
</feature>
<dbReference type="PROSITE" id="PS50102">
    <property type="entry name" value="RRM"/>
    <property type="match status" value="1"/>
</dbReference>
<dbReference type="GO" id="GO:0003729">
    <property type="term" value="F:mRNA binding"/>
    <property type="evidence" value="ECO:0000318"/>
    <property type="project" value="GO_Central"/>
</dbReference>
<protein>
    <recommendedName>
        <fullName evidence="3">RRM domain-containing protein</fullName>
    </recommendedName>
</protein>
<evidence type="ECO:0000313" key="6">
    <source>
        <dbReference type="Proteomes" id="UP000008827"/>
    </source>
</evidence>
<dbReference type="Pfam" id="PF00076">
    <property type="entry name" value="RRM_1"/>
    <property type="match status" value="1"/>
</dbReference>
<evidence type="ECO:0000259" key="3">
    <source>
        <dbReference type="PROSITE" id="PS50102"/>
    </source>
</evidence>
<organism evidence="4">
    <name type="scientific">Glycine max</name>
    <name type="common">Soybean</name>
    <name type="synonym">Glycine hispida</name>
    <dbReference type="NCBI Taxonomy" id="3847"/>
    <lineage>
        <taxon>Eukaryota</taxon>
        <taxon>Viridiplantae</taxon>
        <taxon>Streptophyta</taxon>
        <taxon>Embryophyta</taxon>
        <taxon>Tracheophyta</taxon>
        <taxon>Spermatophyta</taxon>
        <taxon>Magnoliopsida</taxon>
        <taxon>eudicotyledons</taxon>
        <taxon>Gunneridae</taxon>
        <taxon>Pentapetalae</taxon>
        <taxon>rosids</taxon>
        <taxon>fabids</taxon>
        <taxon>Fabales</taxon>
        <taxon>Fabaceae</taxon>
        <taxon>Papilionoideae</taxon>
        <taxon>50 kb inversion clade</taxon>
        <taxon>NPAAA clade</taxon>
        <taxon>indigoferoid/millettioid clade</taxon>
        <taxon>Phaseoleae</taxon>
        <taxon>Glycine</taxon>
        <taxon>Glycine subgen. Soja</taxon>
    </lineage>
</organism>
<dbReference type="Proteomes" id="UP000008827">
    <property type="component" value="Chromosome 5"/>
</dbReference>
<reference evidence="4 5" key="1">
    <citation type="journal article" date="2010" name="Nature">
        <title>Genome sequence of the palaeopolyploid soybean.</title>
        <authorList>
            <person name="Schmutz J."/>
            <person name="Cannon S.B."/>
            <person name="Schlueter J."/>
            <person name="Ma J."/>
            <person name="Mitros T."/>
            <person name="Nelson W."/>
            <person name="Hyten D.L."/>
            <person name="Song Q."/>
            <person name="Thelen J.J."/>
            <person name="Cheng J."/>
            <person name="Xu D."/>
            <person name="Hellsten U."/>
            <person name="May G.D."/>
            <person name="Yu Y."/>
            <person name="Sakurai T."/>
            <person name="Umezawa T."/>
            <person name="Bhattacharyya M.K."/>
            <person name="Sandhu D."/>
            <person name="Valliyodan B."/>
            <person name="Lindquist E."/>
            <person name="Peto M."/>
            <person name="Grant D."/>
            <person name="Shu S."/>
            <person name="Goodstein D."/>
            <person name="Barry K."/>
            <person name="Futrell-Griggs M."/>
            <person name="Abernathy B."/>
            <person name="Du J."/>
            <person name="Tian Z."/>
            <person name="Zhu L."/>
            <person name="Gill N."/>
            <person name="Joshi T."/>
            <person name="Libault M."/>
            <person name="Sethuraman A."/>
            <person name="Zhang X.-C."/>
            <person name="Shinozaki K."/>
            <person name="Nguyen H.T."/>
            <person name="Wing R.A."/>
            <person name="Cregan P."/>
            <person name="Specht J."/>
            <person name="Grimwood J."/>
            <person name="Rokhsar D."/>
            <person name="Stacey G."/>
            <person name="Shoemaker R.C."/>
            <person name="Jackson S.A."/>
        </authorList>
    </citation>
    <scope>NUCLEOTIDE SEQUENCE</scope>
    <source>
        <strain evidence="5">cv. Williams 82</strain>
        <tissue evidence="4">Callus</tissue>
    </source>
</reference>
<accession>K7KPK9</accession>
<evidence type="ECO:0000256" key="1">
    <source>
        <dbReference type="PROSITE-ProRule" id="PRU00176"/>
    </source>
</evidence>
<dbReference type="PaxDb" id="3847-GLYMA05G23547.1"/>
<dbReference type="InterPro" id="IPR000504">
    <property type="entry name" value="RRM_dom"/>
</dbReference>
<proteinExistence type="predicted"/>
<feature type="domain" description="RRM" evidence="3">
    <location>
        <begin position="11"/>
        <end position="84"/>
    </location>
</feature>
<dbReference type="GO" id="GO:0016607">
    <property type="term" value="C:nuclear speck"/>
    <property type="evidence" value="ECO:0000318"/>
    <property type="project" value="GO_Central"/>
</dbReference>
<dbReference type="SMR" id="K7KPK9"/>
<evidence type="ECO:0000256" key="2">
    <source>
        <dbReference type="SAM" id="MobiDB-lite"/>
    </source>
</evidence>
<evidence type="ECO:0000313" key="5">
    <source>
        <dbReference type="EnsemblPlants" id="KRH58192"/>
    </source>
</evidence>
<dbReference type="AlphaFoldDB" id="K7KPK9"/>
<feature type="compositionally biased region" description="Basic and acidic residues" evidence="2">
    <location>
        <begin position="382"/>
        <end position="404"/>
    </location>
</feature>
<dbReference type="PANTHER" id="PTHR34427">
    <property type="entry name" value="DUF4283 DOMAIN PROTEIN"/>
    <property type="match status" value="1"/>
</dbReference>
<gene>
    <name evidence="4" type="ORF">GLYMA_05G111100</name>
</gene>
<feature type="region of interest" description="Disordered" evidence="2">
    <location>
        <begin position="318"/>
        <end position="407"/>
    </location>
</feature>
<dbReference type="Gene3D" id="3.30.70.330">
    <property type="match status" value="1"/>
</dbReference>
<dbReference type="HOGENOM" id="CLU_021395_0_0_1"/>
<dbReference type="SUPFAM" id="SSF54928">
    <property type="entry name" value="RNA-binding domain, RBD"/>
    <property type="match status" value="1"/>
</dbReference>
<feature type="compositionally biased region" description="Acidic residues" evidence="2">
    <location>
        <begin position="331"/>
        <end position="350"/>
    </location>
</feature>
<keyword evidence="6" id="KW-1185">Reference proteome</keyword>
<reference evidence="5" key="2">
    <citation type="submission" date="2018-02" db="UniProtKB">
        <authorList>
            <consortium name="EnsemblPlants"/>
        </authorList>
    </citation>
    <scope>IDENTIFICATION</scope>
    <source>
        <strain evidence="5">Williams 82</strain>
    </source>
</reference>
<dbReference type="GO" id="GO:0000381">
    <property type="term" value="P:regulation of alternative mRNA splicing, via spliceosome"/>
    <property type="evidence" value="ECO:0000318"/>
    <property type="project" value="GO_Central"/>
</dbReference>
<dbReference type="InterPro" id="IPR035979">
    <property type="entry name" value="RBD_domain_sf"/>
</dbReference>
<feature type="compositionally biased region" description="Basic and acidic residues" evidence="2">
    <location>
        <begin position="473"/>
        <end position="484"/>
    </location>
</feature>
<keyword evidence="1" id="KW-0694">RNA-binding</keyword>
<dbReference type="InParanoid" id="K7KPK9"/>
<feature type="compositionally biased region" description="Polar residues" evidence="2">
    <location>
        <begin position="354"/>
        <end position="375"/>
    </location>
</feature>
<reference evidence="4" key="3">
    <citation type="submission" date="2018-07" db="EMBL/GenBank/DDBJ databases">
        <title>WGS assembly of Glycine max.</title>
        <authorList>
            <person name="Schmutz J."/>
            <person name="Cannon S."/>
            <person name="Schlueter J."/>
            <person name="Ma J."/>
            <person name="Mitros T."/>
            <person name="Nelson W."/>
            <person name="Hyten D."/>
            <person name="Song Q."/>
            <person name="Thelen J."/>
            <person name="Cheng J."/>
            <person name="Xu D."/>
            <person name="Hellsten U."/>
            <person name="May G."/>
            <person name="Yu Y."/>
            <person name="Sakurai T."/>
            <person name="Umezawa T."/>
            <person name="Bhattacharyya M."/>
            <person name="Sandhu D."/>
            <person name="Valliyodan B."/>
            <person name="Lindquist E."/>
            <person name="Peto M."/>
            <person name="Grant D."/>
            <person name="Shu S."/>
            <person name="Goodstein D."/>
            <person name="Barry K."/>
            <person name="Futrell-Griggs M."/>
            <person name="Abernathy B."/>
            <person name="Du J."/>
            <person name="Tian Z."/>
            <person name="Zhu L."/>
            <person name="Gill N."/>
            <person name="Joshi T."/>
            <person name="Libault M."/>
            <person name="Sethuraman A."/>
            <person name="Zhang X."/>
            <person name="Shinozaki K."/>
            <person name="Nguyen H."/>
            <person name="Wing R."/>
            <person name="Cregan P."/>
            <person name="Specht J."/>
            <person name="Grimwood J."/>
            <person name="Rokhsar D."/>
            <person name="Stacey G."/>
            <person name="Shoemaker R."/>
            <person name="Jackson S."/>
        </authorList>
    </citation>
    <scope>NUCLEOTIDE SEQUENCE</scope>
    <source>
        <tissue evidence="4">Callus</tissue>
    </source>
</reference>
<feature type="region of interest" description="Disordered" evidence="2">
    <location>
        <begin position="443"/>
        <end position="504"/>
    </location>
</feature>
<dbReference type="SMART" id="SM00360">
    <property type="entry name" value="RRM"/>
    <property type="match status" value="1"/>
</dbReference>
<evidence type="ECO:0000313" key="4">
    <source>
        <dbReference type="EMBL" id="KRH58192.1"/>
    </source>
</evidence>
<dbReference type="EnsemblPlants" id="KRH58192">
    <property type="protein sequence ID" value="KRH58192"/>
    <property type="gene ID" value="GLYMA_05G111100"/>
</dbReference>
<sequence>MDEAIFLCWSWFRNLEKANEELLWKYFKKWGDVREVYIVKRRNREGRRYGFVRFKGVSDAKGLEVKLDNIFINDYKLFVNLPRFTRTAWTEELQQKTIVGRNPFKVPCKPCEVTTGPFRRSYAEVTTKGELPGDRTRGEVLTPTISITPNEGRGYWCNEAWVGKLKKVMAVETLEDRIAWDLGYNIRTIFLGDDMILLTGLSDEKAQLIIQMEMESGNSLFYSLEKWRPGCRPNNWVVWLQVWGFPIEVWEVDHLKKAVSTISDVIELDDDIEDRCRLDRARLLVRTPLPPSIRRDVIVRVGEIEYRVWIVEEIGVDGGSNQKGSSTSDVWSEEITSDDGGDVGDVDDNSDTNFSFSPELSNNKPRSPNIQRSEGGTNGCYRETRPLGKTQSDEIHRDKSKDIEEGTQGLDMAKFDLGESKAETKKVKAFIKEAACYKTQAAARKQSSQQEGNNLNGGDKVPFDQPYNGEAEGDTRRVEPHSDLHPVQPQEDVGPSHNMGPLWKNKGCNKEELFPVAQSSKETPDKYSKVYVRQRHLQYKARLLQPVEDQSQLQEGDNDMAAMIDNRDKAQNQGHFGAERRLKKSKIECNTEVLEEAQQL</sequence>
<dbReference type="InterPro" id="IPR012677">
    <property type="entry name" value="Nucleotide-bd_a/b_plait_sf"/>
</dbReference>
<dbReference type="EMBL" id="CM000838">
    <property type="protein sequence ID" value="KRH58192.1"/>
    <property type="molecule type" value="Genomic_DNA"/>
</dbReference>
<name>K7KPK9_SOYBN</name>
<feature type="compositionally biased region" description="Polar residues" evidence="2">
    <location>
        <begin position="445"/>
        <end position="456"/>
    </location>
</feature>
<dbReference type="Gramene" id="KRH58192">
    <property type="protein sequence ID" value="KRH58192"/>
    <property type="gene ID" value="GLYMA_05G111100"/>
</dbReference>